<sequence>MYINELKTISHSARKKMDMLEDSFAKYGLSSMLGGLYVCFGTMLAYVIGGLLGTADSPWTKIIMGLSFGIALCLIVFAGADLFTSNTMTMVIGANQKETKWIDVAKICGFSWLGNFLGSIIAAVLFVEGGLINESTAYYMVKTVESKISLTAPEMIIRGIFCNILVCLASWMVYKMKSESGKIMMILWCVFAFMTAGYEHSIANMGLFAIVKLIPAGSGLALSAMAKNLIFVTIGNFIGGAGVIAGSYIFLTGKKKK</sequence>
<feature type="transmembrane region" description="Helical" evidence="6">
    <location>
        <begin position="155"/>
        <end position="174"/>
    </location>
</feature>
<dbReference type="Pfam" id="PF01226">
    <property type="entry name" value="Form_Nir_trans"/>
    <property type="match status" value="1"/>
</dbReference>
<accession>A0A6N3ANF0</accession>
<reference evidence="7" key="1">
    <citation type="submission" date="2019-11" db="EMBL/GenBank/DDBJ databases">
        <authorList>
            <person name="Feng L."/>
        </authorList>
    </citation>
    <scope>NUCLEOTIDE SEQUENCE</scope>
    <source>
        <strain evidence="7">CParaputrificumLFYP93</strain>
    </source>
</reference>
<dbReference type="EMBL" id="CACRTV010000031">
    <property type="protein sequence ID" value="VYT91728.1"/>
    <property type="molecule type" value="Genomic_DNA"/>
</dbReference>
<keyword evidence="2 6" id="KW-0812">Transmembrane</keyword>
<protein>
    <submittedName>
        <fullName evidence="7">Nitrite transporter NirC</fullName>
    </submittedName>
</protein>
<dbReference type="InterPro" id="IPR000292">
    <property type="entry name" value="For/NO2_transpt"/>
</dbReference>
<dbReference type="PROSITE" id="PS01006">
    <property type="entry name" value="FORMATE_NITRITE_TP_2"/>
    <property type="match status" value="1"/>
</dbReference>
<evidence type="ECO:0000256" key="2">
    <source>
        <dbReference type="ARBA" id="ARBA00022692"/>
    </source>
</evidence>
<organism evidence="7">
    <name type="scientific">Clostridium paraputrificum</name>
    <dbReference type="NCBI Taxonomy" id="29363"/>
    <lineage>
        <taxon>Bacteria</taxon>
        <taxon>Bacillati</taxon>
        <taxon>Bacillota</taxon>
        <taxon>Clostridia</taxon>
        <taxon>Eubacteriales</taxon>
        <taxon>Clostridiaceae</taxon>
        <taxon>Clostridium</taxon>
    </lineage>
</organism>
<keyword evidence="3 6" id="KW-1133">Transmembrane helix</keyword>
<dbReference type="RefSeq" id="WP_156559685.1">
    <property type="nucleotide sequence ID" value="NZ_CACRTV010000031.1"/>
</dbReference>
<feature type="transmembrane region" description="Helical" evidence="6">
    <location>
        <begin position="230"/>
        <end position="251"/>
    </location>
</feature>
<dbReference type="PANTHER" id="PTHR30520:SF8">
    <property type="entry name" value="NITRITE TRANSPORTER NIRC"/>
    <property type="match status" value="1"/>
</dbReference>
<evidence type="ECO:0000256" key="1">
    <source>
        <dbReference type="ARBA" id="ARBA00004141"/>
    </source>
</evidence>
<comment type="subcellular location">
    <subcellularLocation>
        <location evidence="1">Membrane</location>
        <topology evidence="1">Multi-pass membrane protein</topology>
    </subcellularLocation>
</comment>
<evidence type="ECO:0000256" key="5">
    <source>
        <dbReference type="ARBA" id="ARBA00049660"/>
    </source>
</evidence>
<dbReference type="Gene3D" id="1.20.1080.10">
    <property type="entry name" value="Glycerol uptake facilitator protein"/>
    <property type="match status" value="1"/>
</dbReference>
<proteinExistence type="inferred from homology"/>
<dbReference type="PANTHER" id="PTHR30520">
    <property type="entry name" value="FORMATE TRANSPORTER-RELATED"/>
    <property type="match status" value="1"/>
</dbReference>
<dbReference type="AlphaFoldDB" id="A0A6N3ANF0"/>
<name>A0A6N3ANF0_9CLOT</name>
<evidence type="ECO:0000256" key="3">
    <source>
        <dbReference type="ARBA" id="ARBA00022989"/>
    </source>
</evidence>
<keyword evidence="4 6" id="KW-0472">Membrane</keyword>
<evidence type="ECO:0000256" key="4">
    <source>
        <dbReference type="ARBA" id="ARBA00023136"/>
    </source>
</evidence>
<feature type="transmembrane region" description="Helical" evidence="6">
    <location>
        <begin position="61"/>
        <end position="83"/>
    </location>
</feature>
<feature type="transmembrane region" description="Helical" evidence="6">
    <location>
        <begin position="104"/>
        <end position="127"/>
    </location>
</feature>
<evidence type="ECO:0000313" key="7">
    <source>
        <dbReference type="EMBL" id="VYT91728.1"/>
    </source>
</evidence>
<feature type="transmembrane region" description="Helical" evidence="6">
    <location>
        <begin position="24"/>
        <end position="49"/>
    </location>
</feature>
<comment type="similarity">
    <text evidence="5">Belongs to the FNT transporter (TC 1.A.16) family.</text>
</comment>
<gene>
    <name evidence="7" type="primary">nirC</name>
    <name evidence="7" type="ORF">CPLFYP93_00924</name>
</gene>
<dbReference type="GO" id="GO:0005886">
    <property type="term" value="C:plasma membrane"/>
    <property type="evidence" value="ECO:0007669"/>
    <property type="project" value="TreeGrafter"/>
</dbReference>
<evidence type="ECO:0000256" key="6">
    <source>
        <dbReference type="SAM" id="Phobius"/>
    </source>
</evidence>
<dbReference type="InterPro" id="IPR023271">
    <property type="entry name" value="Aquaporin-like"/>
</dbReference>
<feature type="transmembrane region" description="Helical" evidence="6">
    <location>
        <begin position="186"/>
        <end position="210"/>
    </location>
</feature>
<dbReference type="GO" id="GO:0015499">
    <property type="term" value="F:formate transmembrane transporter activity"/>
    <property type="evidence" value="ECO:0007669"/>
    <property type="project" value="TreeGrafter"/>
</dbReference>
<dbReference type="InterPro" id="IPR024002">
    <property type="entry name" value="For/NO2_transpt_CS"/>
</dbReference>